<keyword evidence="7 8" id="KW-0472">Membrane</keyword>
<dbReference type="EMBL" id="MGJZ01000029">
    <property type="protein sequence ID" value="OGN16583.1"/>
    <property type="molecule type" value="Genomic_DNA"/>
</dbReference>
<evidence type="ECO:0000256" key="1">
    <source>
        <dbReference type="ARBA" id="ARBA00004429"/>
    </source>
</evidence>
<evidence type="ECO:0000256" key="5">
    <source>
        <dbReference type="ARBA" id="ARBA00022692"/>
    </source>
</evidence>
<evidence type="ECO:0000256" key="6">
    <source>
        <dbReference type="ARBA" id="ARBA00022989"/>
    </source>
</evidence>
<dbReference type="InterPro" id="IPR042094">
    <property type="entry name" value="T2SS_GspF_sf"/>
</dbReference>
<dbReference type="PANTHER" id="PTHR30012:SF0">
    <property type="entry name" value="TYPE II SECRETION SYSTEM PROTEIN F-RELATED"/>
    <property type="match status" value="1"/>
</dbReference>
<keyword evidence="3" id="KW-1003">Cell membrane</keyword>
<dbReference type="PRINTS" id="PR00812">
    <property type="entry name" value="BCTERIALGSPF"/>
</dbReference>
<feature type="domain" description="Type II secretion system protein GspF" evidence="9">
    <location>
        <begin position="273"/>
        <end position="394"/>
    </location>
</feature>
<comment type="similarity">
    <text evidence="2">Belongs to the GSP F family.</text>
</comment>
<dbReference type="InterPro" id="IPR003004">
    <property type="entry name" value="GspF/PilC"/>
</dbReference>
<protein>
    <recommendedName>
        <fullName evidence="9">Type II secretion system protein GspF domain-containing protein</fullName>
    </recommendedName>
</protein>
<dbReference type="InterPro" id="IPR018076">
    <property type="entry name" value="T2SS_GspF_dom"/>
</dbReference>
<keyword evidence="6 8" id="KW-1133">Transmembrane helix</keyword>
<feature type="transmembrane region" description="Helical" evidence="8">
    <location>
        <begin position="375"/>
        <end position="399"/>
    </location>
</feature>
<evidence type="ECO:0000256" key="8">
    <source>
        <dbReference type="SAM" id="Phobius"/>
    </source>
</evidence>
<keyword evidence="4" id="KW-0997">Cell inner membrane</keyword>
<dbReference type="Gene3D" id="1.20.81.30">
    <property type="entry name" value="Type II secretion system (T2SS), domain F"/>
    <property type="match status" value="2"/>
</dbReference>
<dbReference type="Proteomes" id="UP000178117">
    <property type="component" value="Unassembled WGS sequence"/>
</dbReference>
<organism evidence="10 11">
    <name type="scientific">Candidatus Yanofskybacteria bacterium RIFCSPHIGHO2_02_FULL_50_12</name>
    <dbReference type="NCBI Taxonomy" id="1802685"/>
    <lineage>
        <taxon>Bacteria</taxon>
        <taxon>Candidatus Yanofskyibacteriota</taxon>
    </lineage>
</organism>
<evidence type="ECO:0000256" key="3">
    <source>
        <dbReference type="ARBA" id="ARBA00022475"/>
    </source>
</evidence>
<evidence type="ECO:0000313" key="11">
    <source>
        <dbReference type="Proteomes" id="UP000178117"/>
    </source>
</evidence>
<dbReference type="GO" id="GO:0005886">
    <property type="term" value="C:plasma membrane"/>
    <property type="evidence" value="ECO:0007669"/>
    <property type="project" value="UniProtKB-SubCell"/>
</dbReference>
<keyword evidence="5 8" id="KW-0812">Transmembrane</keyword>
<name>A0A1F8FTT3_9BACT</name>
<dbReference type="STRING" id="1802685.A3C88_01740"/>
<evidence type="ECO:0000313" key="10">
    <source>
        <dbReference type="EMBL" id="OGN16583.1"/>
    </source>
</evidence>
<evidence type="ECO:0000256" key="4">
    <source>
        <dbReference type="ARBA" id="ARBA00022519"/>
    </source>
</evidence>
<feature type="domain" description="Type II secretion system protein GspF" evidence="9">
    <location>
        <begin position="68"/>
        <end position="191"/>
    </location>
</feature>
<dbReference type="AlphaFoldDB" id="A0A1F8FTT3"/>
<sequence length="402" mass="43489">MEFNYQVKTGAGTVSGGVIDAPSEDSAVSILHGKGYTVLSLVPVSKNIFAVDLNKSLSRVSTKDVVAFTRQLATLIEADMPLAEGLRTLSQQVEKPALKKVVMEIAQMVEGGSTLSNALAAHGNMFSSFYVKLVQTGEISGKLQSSLLYLADYLERSQSINSKIKGALAYPAFVVSALLVVTIIMVVYVLPQLLSVFKDSGITELPITTRMLMAVTNFINAYLYELVIGFVVAVVAFVRFVKTPKGKAWLDNAMIHAPSLGVVVRNLYLARIAESLSTLIKSGISILEGIHITAELVGNENYRAIMLEAEERVRSGGTISEVLVRYPEIPPLFSSMVAIGERTGKLDYMLEHVSKYYKSESENTIGSITQLIEPILVLVLGFGVAMLVSSILLPIYSLVGGN</sequence>
<evidence type="ECO:0000259" key="9">
    <source>
        <dbReference type="Pfam" id="PF00482"/>
    </source>
</evidence>
<dbReference type="Pfam" id="PF00482">
    <property type="entry name" value="T2SSF"/>
    <property type="match status" value="2"/>
</dbReference>
<comment type="subcellular location">
    <subcellularLocation>
        <location evidence="1">Cell inner membrane</location>
        <topology evidence="1">Multi-pass membrane protein</topology>
    </subcellularLocation>
</comment>
<comment type="caution">
    <text evidence="10">The sequence shown here is derived from an EMBL/GenBank/DDBJ whole genome shotgun (WGS) entry which is preliminary data.</text>
</comment>
<feature type="transmembrane region" description="Helical" evidence="8">
    <location>
        <begin position="167"/>
        <end position="190"/>
    </location>
</feature>
<evidence type="ECO:0000256" key="2">
    <source>
        <dbReference type="ARBA" id="ARBA00005745"/>
    </source>
</evidence>
<accession>A0A1F8FTT3</accession>
<proteinExistence type="inferred from homology"/>
<feature type="transmembrane region" description="Helical" evidence="8">
    <location>
        <begin position="221"/>
        <end position="241"/>
    </location>
</feature>
<dbReference type="PANTHER" id="PTHR30012">
    <property type="entry name" value="GENERAL SECRETION PATHWAY PROTEIN"/>
    <property type="match status" value="1"/>
</dbReference>
<reference evidence="10 11" key="1">
    <citation type="journal article" date="2016" name="Nat. Commun.">
        <title>Thousands of microbial genomes shed light on interconnected biogeochemical processes in an aquifer system.</title>
        <authorList>
            <person name="Anantharaman K."/>
            <person name="Brown C.T."/>
            <person name="Hug L.A."/>
            <person name="Sharon I."/>
            <person name="Castelle C.J."/>
            <person name="Probst A.J."/>
            <person name="Thomas B.C."/>
            <person name="Singh A."/>
            <person name="Wilkins M.J."/>
            <person name="Karaoz U."/>
            <person name="Brodie E.L."/>
            <person name="Williams K.H."/>
            <person name="Hubbard S.S."/>
            <person name="Banfield J.F."/>
        </authorList>
    </citation>
    <scope>NUCLEOTIDE SEQUENCE [LARGE SCALE GENOMIC DNA]</scope>
</reference>
<evidence type="ECO:0000256" key="7">
    <source>
        <dbReference type="ARBA" id="ARBA00023136"/>
    </source>
</evidence>
<dbReference type="FunFam" id="1.20.81.30:FF:000001">
    <property type="entry name" value="Type II secretion system protein F"/>
    <property type="match status" value="1"/>
</dbReference>
<gene>
    <name evidence="10" type="ORF">A3C88_01740</name>
</gene>
<dbReference type="GO" id="GO:0015628">
    <property type="term" value="P:protein secretion by the type II secretion system"/>
    <property type="evidence" value="ECO:0007669"/>
    <property type="project" value="TreeGrafter"/>
</dbReference>